<dbReference type="SUPFAM" id="SSF89372">
    <property type="entry name" value="Fucose-specific lectin"/>
    <property type="match status" value="1"/>
</dbReference>
<dbReference type="InterPro" id="IPR012475">
    <property type="entry name" value="Fungal_lectin"/>
</dbReference>
<gene>
    <name evidence="2" type="ORF">SISNIDRAFT_285599</name>
</gene>
<sequence>MSSTKALSASALASVTYRPPTIWTDNVRVYYVDVYGDVCEARGLRGIWFPSSKTCFKAPRPRTPLAAVVNSEGTEPEIRVYCIHIDDKDVPSIQEYKKARNSNDWIQGKDVPTKDLASISALAAVNYTDKNAKTQLRIYWQDTTHYIRQTTFDGSEWKVSDTKISSKAAFAGTPIGAAAEVVVKDSSTPSVIIAWHDPSHYLVVSKVADGQNPQNVLKDTQRYSASPTGTVTVLAWDATRTWIYYDGLDDGLQRVRLEAGENEEAFSVFTGDITSAKAPAQGALTSAAFQDRKNPYDGFGDGTIFYQVPGRVNIVEIRI</sequence>
<reference evidence="2 3" key="1">
    <citation type="journal article" date="2016" name="Mol. Biol. Evol.">
        <title>Comparative Genomics of Early-Diverging Mushroom-Forming Fungi Provides Insights into the Origins of Lignocellulose Decay Capabilities.</title>
        <authorList>
            <person name="Nagy L.G."/>
            <person name="Riley R."/>
            <person name="Tritt A."/>
            <person name="Adam C."/>
            <person name="Daum C."/>
            <person name="Floudas D."/>
            <person name="Sun H."/>
            <person name="Yadav J.S."/>
            <person name="Pangilinan J."/>
            <person name="Larsson K.H."/>
            <person name="Matsuura K."/>
            <person name="Barry K."/>
            <person name="Labutti K."/>
            <person name="Kuo R."/>
            <person name="Ohm R.A."/>
            <person name="Bhattacharya S.S."/>
            <person name="Shirouzu T."/>
            <person name="Yoshinaga Y."/>
            <person name="Martin F.M."/>
            <person name="Grigoriev I.V."/>
            <person name="Hibbett D.S."/>
        </authorList>
    </citation>
    <scope>NUCLEOTIDE SEQUENCE [LARGE SCALE GENOMIC DNA]</scope>
    <source>
        <strain evidence="2 3">HHB9708</strain>
    </source>
</reference>
<dbReference type="Pfam" id="PF07938">
    <property type="entry name" value="Fungal_lectin"/>
    <property type="match status" value="1"/>
</dbReference>
<organism evidence="2 3">
    <name type="scientific">Sistotremastrum niveocremeum HHB9708</name>
    <dbReference type="NCBI Taxonomy" id="1314777"/>
    <lineage>
        <taxon>Eukaryota</taxon>
        <taxon>Fungi</taxon>
        <taxon>Dikarya</taxon>
        <taxon>Basidiomycota</taxon>
        <taxon>Agaricomycotina</taxon>
        <taxon>Agaricomycetes</taxon>
        <taxon>Sistotremastrales</taxon>
        <taxon>Sistotremastraceae</taxon>
        <taxon>Sertulicium</taxon>
        <taxon>Sertulicium niveocremeum</taxon>
    </lineage>
</organism>
<dbReference type="Proteomes" id="UP000076722">
    <property type="component" value="Unassembled WGS sequence"/>
</dbReference>
<evidence type="ECO:0000313" key="2">
    <source>
        <dbReference type="EMBL" id="KZS96763.1"/>
    </source>
</evidence>
<comment type="similarity">
    <text evidence="1">Belongs to the fungal fucose-specific lectin family.</text>
</comment>
<dbReference type="Gene3D" id="2.120.10.70">
    <property type="entry name" value="Fucose-specific lectin"/>
    <property type="match status" value="1"/>
</dbReference>
<protein>
    <submittedName>
        <fullName evidence="2">Uncharacterized protein</fullName>
    </submittedName>
</protein>
<evidence type="ECO:0000256" key="1">
    <source>
        <dbReference type="ARBA" id="ARBA00009042"/>
    </source>
</evidence>
<dbReference type="EMBL" id="KV419398">
    <property type="protein sequence ID" value="KZS96763.1"/>
    <property type="molecule type" value="Genomic_DNA"/>
</dbReference>
<name>A0A164YBL7_9AGAM</name>
<proteinExistence type="inferred from homology"/>
<keyword evidence="3" id="KW-1185">Reference proteome</keyword>
<evidence type="ECO:0000313" key="3">
    <source>
        <dbReference type="Proteomes" id="UP000076722"/>
    </source>
</evidence>
<accession>A0A164YBL7</accession>
<dbReference type="AlphaFoldDB" id="A0A164YBL7"/>